<proteinExistence type="predicted"/>
<evidence type="ECO:0000313" key="1">
    <source>
        <dbReference type="EMBL" id="MCQ4839441.1"/>
    </source>
</evidence>
<dbReference type="Gene3D" id="2.60.120.560">
    <property type="entry name" value="Exo-inulinase, domain 1"/>
    <property type="match status" value="1"/>
</dbReference>
<dbReference type="GeneID" id="90532711"/>
<dbReference type="Gene3D" id="1.10.4080.10">
    <property type="entry name" value="ADP-ribosylation/Crystallin J1"/>
    <property type="match status" value="1"/>
</dbReference>
<protein>
    <submittedName>
        <fullName evidence="1">ADP-ribosylglycohydrolase family protein</fullName>
    </submittedName>
</protein>
<comment type="caution">
    <text evidence="1">The sequence shown here is derived from an EMBL/GenBank/DDBJ whole genome shotgun (WGS) entry which is preliminary data.</text>
</comment>
<organism evidence="1 2">
    <name type="scientific">Neglectibacter timonensis</name>
    <dbReference type="NCBI Taxonomy" id="1776382"/>
    <lineage>
        <taxon>Bacteria</taxon>
        <taxon>Bacillati</taxon>
        <taxon>Bacillota</taxon>
        <taxon>Clostridia</taxon>
        <taxon>Eubacteriales</taxon>
        <taxon>Oscillospiraceae</taxon>
        <taxon>Neglectibacter</taxon>
    </lineage>
</organism>
<dbReference type="InterPro" id="IPR005502">
    <property type="entry name" value="Ribosyl_crysJ1"/>
</dbReference>
<dbReference type="SUPFAM" id="SSF101478">
    <property type="entry name" value="ADP-ribosylglycohydrolase"/>
    <property type="match status" value="1"/>
</dbReference>
<dbReference type="EMBL" id="JANFZH010000010">
    <property type="protein sequence ID" value="MCQ4839441.1"/>
    <property type="molecule type" value="Genomic_DNA"/>
</dbReference>
<gene>
    <name evidence="1" type="ORF">NE695_05860</name>
</gene>
<dbReference type="InterPro" id="IPR036705">
    <property type="entry name" value="Ribosyl_crysJ1_sf"/>
</dbReference>
<dbReference type="RefSeq" id="WP_066864813.1">
    <property type="nucleotide sequence ID" value="NZ_CABKVV010000014.1"/>
</dbReference>
<accession>A0ABT1RXP7</accession>
<dbReference type="Pfam" id="PF03747">
    <property type="entry name" value="ADP_ribosyl_GH"/>
    <property type="match status" value="1"/>
</dbReference>
<keyword evidence="2" id="KW-1185">Reference proteome</keyword>
<sequence length="698" mass="77789">MIPDNYMEKLYAGWLGKLIGVRFGAPIEGWSYEQIEKTYGEVEDYLVDYREFAADDDSNGPMFFLRALEDYGLNATAEEMGLTWLNYAPYEHGFYWWGGYGNSTEHTAYLNLRSGIPAPRSGSVEQNGAAVAEQIGGQIFIDTWGLVNPAAPERAADYARRAASVSHGGNGVYGGMFVAACISAAFCETEIGTVLRKGLSVIPEDCEYRRVAEDLIAYHQAHPENWREAFAYVKANYGYDRYPGACHIIPNSAVMVLSMLYGQGDFSKTLCICNMCGWDTDCNVGNVGCILGTLCGLEGIENRWRKPLNDAFVCSSVMGSLNSMDVPSCVTYIASLAYRIAGETYPERWRAHLEGNAARFHFDLPGSTQGFRVAMEQEQPEESLLSNWDGALKAVVKRLLRPGYAFRVFRKTHYHPEDFHDSRYDPCFSPQLYPGQTLSVRVKAESGPLLSAALYVRNRQELLKAEPEVLNAGDWTLLRYRIPALPCGCIEEAGVLFTALDGWNGTAVVLLDDMDYSGVPDYSVDFNRESVENWSPSHREISQFTYLKGIWRLEDGVLSGSCADFGETYTGGREWTDYRFTASLCPILGEAHRMNFRVQGAVRSYALELSEKGLLRLCKNRNGYEILAECSFPWETGKWHSLTAELRGAEIRVLSEGKELLRYTDGDAPYLSGCIGASVAGGSHCHYRDFIVAPVTIE</sequence>
<reference evidence="1 2" key="1">
    <citation type="submission" date="2022-06" db="EMBL/GenBank/DDBJ databases">
        <title>Isolation of gut microbiota from human fecal samples.</title>
        <authorList>
            <person name="Pamer E.G."/>
            <person name="Barat B."/>
            <person name="Waligurski E."/>
            <person name="Medina S."/>
            <person name="Paddock L."/>
            <person name="Mostad J."/>
        </authorList>
    </citation>
    <scope>NUCLEOTIDE SEQUENCE [LARGE SCALE GENOMIC DNA]</scope>
    <source>
        <strain evidence="1 2">DFI.9.73</strain>
    </source>
</reference>
<evidence type="ECO:0000313" key="2">
    <source>
        <dbReference type="Proteomes" id="UP001524473"/>
    </source>
</evidence>
<name>A0ABT1RXP7_9FIRM</name>
<dbReference type="Proteomes" id="UP001524473">
    <property type="component" value="Unassembled WGS sequence"/>
</dbReference>